<dbReference type="PANTHER" id="PTHR46321">
    <property type="entry name" value="KIF1-BINDING PROTEIN"/>
    <property type="match status" value="1"/>
</dbReference>
<organism evidence="6 7">
    <name type="scientific">Dermatophagoides farinae</name>
    <name type="common">American house dust mite</name>
    <dbReference type="NCBI Taxonomy" id="6954"/>
    <lineage>
        <taxon>Eukaryota</taxon>
        <taxon>Metazoa</taxon>
        <taxon>Ecdysozoa</taxon>
        <taxon>Arthropoda</taxon>
        <taxon>Chelicerata</taxon>
        <taxon>Arachnida</taxon>
        <taxon>Acari</taxon>
        <taxon>Acariformes</taxon>
        <taxon>Sarcoptiformes</taxon>
        <taxon>Astigmata</taxon>
        <taxon>Psoroptidia</taxon>
        <taxon>Analgoidea</taxon>
        <taxon>Pyroglyphidae</taxon>
        <taxon>Dermatophagoidinae</taxon>
        <taxon>Dermatophagoides</taxon>
    </lineage>
</organism>
<proteinExistence type="inferred from homology"/>
<sequence length="644" mass="77371">MDYLSFNDWLSSIQQTFNNLLEDKSQRQVLKSLENLLKLSENIDDDQKSDRYWLLLWYIHLKIYKIHCEHGDFVTAKKHLQECKKFLLIQFPYFGLVIDDPELVSSFDTSMRNPFVSLLINFYNQIFSQTLIDNIGKNFQLLKCYIEQVEILFHEWNNQNPHPAVIGFDDILKLDDHIITLQQIIDSFPTGLEDDQKRMYSIFLTSLELAAQFYQEMEMSEDASRYCYDSLRFEYHLLNTQLTKVDHIEWALNMATLSQFYIEKKQFQLGSHMISCARKVLNETDEQIKQKEPDSYNKAHADLDIIEVKYCLFLFDFSQEMKEKSDYKIQPESNHQPKKFLLNDPDVQKLDAQFPRFPICDYKQAKIVYQYALDAIERAKKFFTINERCSDHINCCFDHCSIYGSMIPFLEDIDSRCKMNKRRIDMFERLLKEISPDHFIKYHRKLLMYIADFYVTQVSLKMKQHVQKHRQNRQEIKNIDIRSAGKEMVSDEQEEMNTKKQLDYEKNVHVMEKINVLTTRSILYFYRFLCTFSEFNVDKSKKIPETVDQLILYPLPKIIKDEEYVQPILLAYMMIGKMHTKFVQFDVKQQQRLWLICEKYHLEIKSYLDRNVEHCEKYFRELHQQLLEFLDLIPMKIESLQLME</sequence>
<dbReference type="AlphaFoldDB" id="A0A922I8K1"/>
<keyword evidence="5" id="KW-0206">Cytoskeleton</keyword>
<keyword evidence="7" id="KW-1185">Reference proteome</keyword>
<dbReference type="PANTHER" id="PTHR46321:SF1">
    <property type="entry name" value="KIF-BINDING PROTEIN"/>
    <property type="match status" value="1"/>
</dbReference>
<gene>
    <name evidence="6" type="ORF">DERF_001410</name>
</gene>
<evidence type="ECO:0000256" key="3">
    <source>
        <dbReference type="ARBA" id="ARBA00016840"/>
    </source>
</evidence>
<evidence type="ECO:0000313" key="7">
    <source>
        <dbReference type="Proteomes" id="UP000790347"/>
    </source>
</evidence>
<evidence type="ECO:0000256" key="5">
    <source>
        <dbReference type="ARBA" id="ARBA00023212"/>
    </source>
</evidence>
<dbReference type="Pfam" id="PF12309">
    <property type="entry name" value="KBP_C"/>
    <property type="match status" value="2"/>
</dbReference>
<evidence type="ECO:0000313" key="6">
    <source>
        <dbReference type="EMBL" id="KAH9527392.1"/>
    </source>
</evidence>
<dbReference type="EMBL" id="ASGP02000001">
    <property type="protein sequence ID" value="KAH9527392.1"/>
    <property type="molecule type" value="Genomic_DNA"/>
</dbReference>
<reference evidence="6" key="2">
    <citation type="journal article" date="2022" name="Res Sq">
        <title>Comparative Genomics Reveals Insights into the Divergent Evolution of Astigmatic Mites and Household Pest Adaptations.</title>
        <authorList>
            <person name="Xiong Q."/>
            <person name="Wan A.T.-Y."/>
            <person name="Liu X.-Y."/>
            <person name="Fung C.S.-H."/>
            <person name="Xiao X."/>
            <person name="Malainual N."/>
            <person name="Hou J."/>
            <person name="Wang L."/>
            <person name="Wang M."/>
            <person name="Yang K."/>
            <person name="Cui Y."/>
            <person name="Leung E."/>
            <person name="Nong W."/>
            <person name="Shin S.-K."/>
            <person name="Au S."/>
            <person name="Jeong K.Y."/>
            <person name="Chew F.T."/>
            <person name="Hui J."/>
            <person name="Leung T.F."/>
            <person name="Tungtrongchitr A."/>
            <person name="Zhong N."/>
            <person name="Liu Z."/>
            <person name="Tsui S."/>
        </authorList>
    </citation>
    <scope>NUCLEOTIDE SEQUENCE</scope>
    <source>
        <strain evidence="6">Derf</strain>
        <tissue evidence="6">Whole organism</tissue>
    </source>
</reference>
<evidence type="ECO:0000256" key="4">
    <source>
        <dbReference type="ARBA" id="ARBA00022490"/>
    </source>
</evidence>
<accession>A0A922I8K1</accession>
<dbReference type="GO" id="GO:0005856">
    <property type="term" value="C:cytoskeleton"/>
    <property type="evidence" value="ECO:0007669"/>
    <property type="project" value="UniProtKB-SubCell"/>
</dbReference>
<comment type="caution">
    <text evidence="6">The sequence shown here is derived from an EMBL/GenBank/DDBJ whole genome shotgun (WGS) entry which is preliminary data.</text>
</comment>
<reference evidence="6" key="1">
    <citation type="submission" date="2013-05" db="EMBL/GenBank/DDBJ databases">
        <authorList>
            <person name="Yim A.K.Y."/>
            <person name="Chan T.F."/>
            <person name="Ji K.M."/>
            <person name="Liu X.Y."/>
            <person name="Zhou J.W."/>
            <person name="Li R.Q."/>
            <person name="Yang K.Y."/>
            <person name="Li J."/>
            <person name="Li M."/>
            <person name="Law P.T.W."/>
            <person name="Wu Y.L."/>
            <person name="Cai Z.L."/>
            <person name="Qin H."/>
            <person name="Bao Y."/>
            <person name="Leung R.K.K."/>
            <person name="Ng P.K.S."/>
            <person name="Zou J."/>
            <person name="Zhong X.J."/>
            <person name="Ran P.X."/>
            <person name="Zhong N.S."/>
            <person name="Liu Z.G."/>
            <person name="Tsui S.K.W."/>
        </authorList>
    </citation>
    <scope>NUCLEOTIDE SEQUENCE</scope>
    <source>
        <strain evidence="6">Derf</strain>
        <tissue evidence="6">Whole organism</tissue>
    </source>
</reference>
<dbReference type="Proteomes" id="UP000790347">
    <property type="component" value="Unassembled WGS sequence"/>
</dbReference>
<evidence type="ECO:0000256" key="2">
    <source>
        <dbReference type="ARBA" id="ARBA00010305"/>
    </source>
</evidence>
<keyword evidence="4" id="KW-0963">Cytoplasm</keyword>
<comment type="similarity">
    <text evidence="2">Belongs to the KIF-binding protein family.</text>
</comment>
<dbReference type="InterPro" id="IPR022083">
    <property type="entry name" value="KBP"/>
</dbReference>
<protein>
    <recommendedName>
        <fullName evidence="3">KIF-binding protein</fullName>
    </recommendedName>
</protein>
<comment type="subcellular location">
    <subcellularLocation>
        <location evidence="1">Cytoplasm</location>
        <location evidence="1">Cytoskeleton</location>
    </subcellularLocation>
</comment>
<evidence type="ECO:0000256" key="1">
    <source>
        <dbReference type="ARBA" id="ARBA00004245"/>
    </source>
</evidence>
<name>A0A922I8K1_DERFA</name>